<sequence>MSTFTAFPPAPAAAPTGSSATAKGLLPATEIPADSAMLPARIYTHPREETLMKPLDAAISPAPERSIRPSEPRSPESRPSEPRLSDEGQRGHGQLISAGSLRDLDAAAGPGGSVAEGAGSEAADSAWPAPDPEQAATAGMPNFLDRREVNVMIRKLRQSVSLWKRIQNVRVDDRRLEQVRDDLLSQQQLIR</sequence>
<evidence type="ECO:0000313" key="2">
    <source>
        <dbReference type="EMBL" id="UNK46005.1"/>
    </source>
</evidence>
<evidence type="ECO:0000313" key="3">
    <source>
        <dbReference type="Proteomes" id="UP000829069"/>
    </source>
</evidence>
<dbReference type="EMBL" id="CP093326">
    <property type="protein sequence ID" value="UNK46005.1"/>
    <property type="molecule type" value="Genomic_DNA"/>
</dbReference>
<feature type="region of interest" description="Disordered" evidence="1">
    <location>
        <begin position="1"/>
        <end position="141"/>
    </location>
</feature>
<feature type="compositionally biased region" description="Low complexity" evidence="1">
    <location>
        <begin position="1"/>
        <end position="22"/>
    </location>
</feature>
<feature type="compositionally biased region" description="Low complexity" evidence="1">
    <location>
        <begin position="115"/>
        <end position="126"/>
    </location>
</feature>
<keyword evidence="3" id="KW-1185">Reference proteome</keyword>
<feature type="compositionally biased region" description="Basic and acidic residues" evidence="1">
    <location>
        <begin position="65"/>
        <end position="90"/>
    </location>
</feature>
<accession>A0ABY3W6T0</accession>
<protein>
    <submittedName>
        <fullName evidence="2">Uncharacterized protein</fullName>
    </submittedName>
</protein>
<dbReference type="Proteomes" id="UP000829069">
    <property type="component" value="Chromosome"/>
</dbReference>
<dbReference type="RefSeq" id="WP_241914111.1">
    <property type="nucleotide sequence ID" value="NZ_CP093326.1"/>
</dbReference>
<organism evidence="2 3">
    <name type="scientific">Arthrobacter sulfonylureivorans</name>
    <dbReference type="NCBI Taxonomy" id="2486855"/>
    <lineage>
        <taxon>Bacteria</taxon>
        <taxon>Bacillati</taxon>
        <taxon>Actinomycetota</taxon>
        <taxon>Actinomycetes</taxon>
        <taxon>Micrococcales</taxon>
        <taxon>Micrococcaceae</taxon>
        <taxon>Arthrobacter</taxon>
    </lineage>
</organism>
<name>A0ABY3W6T0_9MICC</name>
<reference evidence="2 3" key="1">
    <citation type="submission" date="2022-03" db="EMBL/GenBank/DDBJ databases">
        <title>Isotopic signatures of nitrous oxide derived from detoxification processes.</title>
        <authorList>
            <person name="Behrendt U."/>
            <person name="Buchen C."/>
            <person name="Well R."/>
            <person name="Ulrich A."/>
            <person name="Rohe L."/>
            <person name="Kolb S."/>
            <person name="Schloter M."/>
            <person name="Horn M.A."/>
            <person name="Augustin J."/>
        </authorList>
    </citation>
    <scope>NUCLEOTIDE SEQUENCE [LARGE SCALE GENOMIC DNA]</scope>
    <source>
        <strain evidence="2 3">S4-C24</strain>
    </source>
</reference>
<gene>
    <name evidence="2" type="ORF">MNQ99_01065</name>
</gene>
<proteinExistence type="predicted"/>
<evidence type="ECO:0000256" key="1">
    <source>
        <dbReference type="SAM" id="MobiDB-lite"/>
    </source>
</evidence>